<feature type="active site" evidence="1">
    <location>
        <position position="70"/>
    </location>
</feature>
<feature type="active site" evidence="1">
    <location>
        <position position="44"/>
    </location>
</feature>
<dbReference type="Proteomes" id="UP000579281">
    <property type="component" value="Unassembled WGS sequence"/>
</dbReference>
<dbReference type="SUPFAM" id="SSF54637">
    <property type="entry name" value="Thioesterase/thiol ester dehydrase-isomerase"/>
    <property type="match status" value="1"/>
</dbReference>
<evidence type="ECO:0000313" key="5">
    <source>
        <dbReference type="Proteomes" id="UP000579281"/>
    </source>
</evidence>
<dbReference type="PANTHER" id="PTHR36934:SF1">
    <property type="entry name" value="THIOESTERASE DOMAIN-CONTAINING PROTEIN"/>
    <property type="match status" value="1"/>
</dbReference>
<feature type="domain" description="Fluoroacetyl-CoA-specific thioesterase-like" evidence="3">
    <location>
        <begin position="17"/>
        <end position="118"/>
    </location>
</feature>
<dbReference type="InterPro" id="IPR029069">
    <property type="entry name" value="HotDog_dom_sf"/>
</dbReference>
<dbReference type="AlphaFoldDB" id="A0A841L1I7"/>
<evidence type="ECO:0000259" key="3">
    <source>
        <dbReference type="Pfam" id="PF22636"/>
    </source>
</evidence>
<dbReference type="EMBL" id="JACHEN010000039">
    <property type="protein sequence ID" value="MBB6218478.1"/>
    <property type="molecule type" value="Genomic_DNA"/>
</dbReference>
<protein>
    <submittedName>
        <fullName evidence="4">Putative thioesterase</fullName>
    </submittedName>
</protein>
<evidence type="ECO:0000256" key="1">
    <source>
        <dbReference type="PIRSR" id="PIRSR014972-1"/>
    </source>
</evidence>
<sequence>MEFNLEVGMKAVIEYVVGEKDTAVHYGSGGVLVYATPAMIGLMENASLKAVDPHLPMGFATVGTHLDVKHMAATPVGMKVRAEAELIEVDGKKLKFRIDAYDEKDKIGEGFHSRYIIHVDKFIQAAEAKGNK</sequence>
<dbReference type="Gene3D" id="3.10.129.10">
    <property type="entry name" value="Hotdog Thioesterase"/>
    <property type="match status" value="1"/>
</dbReference>
<evidence type="ECO:0000256" key="2">
    <source>
        <dbReference type="PIRSR" id="PIRSR014972-2"/>
    </source>
</evidence>
<feature type="binding site" evidence="2">
    <location>
        <position position="63"/>
    </location>
    <ligand>
        <name>CoA</name>
        <dbReference type="ChEBI" id="CHEBI:57287"/>
    </ligand>
</feature>
<feature type="binding site" evidence="2">
    <location>
        <position position="114"/>
    </location>
    <ligand>
        <name>substrate</name>
    </ligand>
</feature>
<proteinExistence type="predicted"/>
<dbReference type="RefSeq" id="WP_184312979.1">
    <property type="nucleotide sequence ID" value="NZ_JACHEN010000039.1"/>
</dbReference>
<feature type="active site" evidence="1">
    <location>
        <position position="36"/>
    </location>
</feature>
<dbReference type="Pfam" id="PF22636">
    <property type="entry name" value="FlK"/>
    <property type="match status" value="1"/>
</dbReference>
<dbReference type="PANTHER" id="PTHR36934">
    <property type="entry name" value="BLR0278 PROTEIN"/>
    <property type="match status" value="1"/>
</dbReference>
<reference evidence="4 5" key="1">
    <citation type="submission" date="2020-08" db="EMBL/GenBank/DDBJ databases">
        <title>Genomic Encyclopedia of Type Strains, Phase IV (KMG-IV): sequencing the most valuable type-strain genomes for metagenomic binning, comparative biology and taxonomic classification.</title>
        <authorList>
            <person name="Goeker M."/>
        </authorList>
    </citation>
    <scope>NUCLEOTIDE SEQUENCE [LARGE SCALE GENOMIC DNA]</scope>
    <source>
        <strain evidence="4 5">DSM 103526</strain>
    </source>
</reference>
<organism evidence="4 5">
    <name type="scientific">Anaerosolibacter carboniphilus</name>
    <dbReference type="NCBI Taxonomy" id="1417629"/>
    <lineage>
        <taxon>Bacteria</taxon>
        <taxon>Bacillati</taxon>
        <taxon>Bacillota</taxon>
        <taxon>Clostridia</taxon>
        <taxon>Peptostreptococcales</taxon>
        <taxon>Thermotaleaceae</taxon>
        <taxon>Anaerosolibacter</taxon>
    </lineage>
</organism>
<comment type="caution">
    <text evidence="4">The sequence shown here is derived from an EMBL/GenBank/DDBJ whole genome shotgun (WGS) entry which is preliminary data.</text>
</comment>
<feature type="binding site" evidence="2">
    <location>
        <position position="63"/>
    </location>
    <ligand>
        <name>substrate</name>
    </ligand>
</feature>
<name>A0A841L1I7_9FIRM</name>
<keyword evidence="5" id="KW-1185">Reference proteome</keyword>
<gene>
    <name evidence="4" type="ORF">HNQ80_004642</name>
</gene>
<accession>A0A841L1I7</accession>
<evidence type="ECO:0000313" key="4">
    <source>
        <dbReference type="EMBL" id="MBB6218478.1"/>
    </source>
</evidence>
<dbReference type="PIRSF" id="PIRSF014972">
    <property type="entry name" value="FlK"/>
    <property type="match status" value="1"/>
</dbReference>
<dbReference type="InterPro" id="IPR025540">
    <property type="entry name" value="FlK"/>
</dbReference>
<dbReference type="InterPro" id="IPR054485">
    <property type="entry name" value="FlK-like_dom"/>
</dbReference>